<dbReference type="PROSITE" id="PS00108">
    <property type="entry name" value="PROTEIN_KINASE_ST"/>
    <property type="match status" value="1"/>
</dbReference>
<name>A0A124I613_9ACTN</name>
<dbReference type="InterPro" id="IPR026004">
    <property type="entry name" value="Septum_form"/>
</dbReference>
<dbReference type="GO" id="GO:0004674">
    <property type="term" value="F:protein serine/threonine kinase activity"/>
    <property type="evidence" value="ECO:0007669"/>
    <property type="project" value="UniProtKB-KW"/>
</dbReference>
<organism evidence="10 11">
    <name type="scientific">Streptomyces caeruleatus</name>
    <dbReference type="NCBI Taxonomy" id="661399"/>
    <lineage>
        <taxon>Bacteria</taxon>
        <taxon>Bacillati</taxon>
        <taxon>Actinomycetota</taxon>
        <taxon>Actinomycetes</taxon>
        <taxon>Kitasatosporales</taxon>
        <taxon>Streptomycetaceae</taxon>
        <taxon>Streptomyces</taxon>
    </lineage>
</organism>
<dbReference type="InterPro" id="IPR008271">
    <property type="entry name" value="Ser/Thr_kinase_AS"/>
</dbReference>
<feature type="region of interest" description="Disordered" evidence="8">
    <location>
        <begin position="285"/>
        <end position="350"/>
    </location>
</feature>
<feature type="binding site" evidence="7">
    <location>
        <position position="45"/>
    </location>
    <ligand>
        <name>ATP</name>
        <dbReference type="ChEBI" id="CHEBI:30616"/>
    </ligand>
</feature>
<dbReference type="SUPFAM" id="SSF56112">
    <property type="entry name" value="Protein kinase-like (PK-like)"/>
    <property type="match status" value="1"/>
</dbReference>
<dbReference type="PROSITE" id="PS50011">
    <property type="entry name" value="PROTEIN_KINASE_DOM"/>
    <property type="match status" value="1"/>
</dbReference>
<accession>A0A124I613</accession>
<keyword evidence="2" id="KW-0723">Serine/threonine-protein kinase</keyword>
<evidence type="ECO:0000256" key="2">
    <source>
        <dbReference type="ARBA" id="ARBA00022527"/>
    </source>
</evidence>
<evidence type="ECO:0000256" key="6">
    <source>
        <dbReference type="ARBA" id="ARBA00022840"/>
    </source>
</evidence>
<evidence type="ECO:0000313" key="11">
    <source>
        <dbReference type="Proteomes" id="UP000053429"/>
    </source>
</evidence>
<dbReference type="Pfam" id="PF13845">
    <property type="entry name" value="Septum_form"/>
    <property type="match status" value="1"/>
</dbReference>
<dbReference type="EMBL" id="LMWY01000064">
    <property type="protein sequence ID" value="KUN91666.1"/>
    <property type="molecule type" value="Genomic_DNA"/>
</dbReference>
<evidence type="ECO:0000256" key="5">
    <source>
        <dbReference type="ARBA" id="ARBA00022777"/>
    </source>
</evidence>
<dbReference type="RefSeq" id="WP_062725012.1">
    <property type="nucleotide sequence ID" value="NZ_KQ948947.1"/>
</dbReference>
<reference evidence="10 11" key="1">
    <citation type="submission" date="2015-10" db="EMBL/GenBank/DDBJ databases">
        <title>Draft genome sequence of Streptomyces caeruleatus NRRL B-24802, type strain for the species Streptomyces caeruleatus.</title>
        <authorList>
            <person name="Ruckert C."/>
            <person name="Winkler A."/>
            <person name="Kalinowski J."/>
            <person name="Kampfer P."/>
            <person name="Glaeser S."/>
        </authorList>
    </citation>
    <scope>NUCLEOTIDE SEQUENCE [LARGE SCALE GENOMIC DNA]</scope>
    <source>
        <strain evidence="10 11">NRRL B-24802</strain>
    </source>
</reference>
<dbReference type="EC" id="2.7.11.1" evidence="1"/>
<keyword evidence="5" id="KW-0418">Kinase</keyword>
<dbReference type="OrthoDB" id="3928783at2"/>
<comment type="caution">
    <text evidence="10">The sequence shown here is derived from an EMBL/GenBank/DDBJ whole genome shotgun (WGS) entry which is preliminary data.</text>
</comment>
<feature type="domain" description="Protein kinase" evidence="9">
    <location>
        <begin position="16"/>
        <end position="288"/>
    </location>
</feature>
<dbReference type="Pfam" id="PF00069">
    <property type="entry name" value="Pkinase"/>
    <property type="match status" value="1"/>
</dbReference>
<sequence>MSGFDDSAGRVIARRYRLLRRIGAGGMGRVWFAYDLDLACEVAVKEITFAQDLPEADIAGRVARARQEARLAARLRDHPHVATVHDVVEEDGLPYIVMAYVPGATTLGEVVRERGPLDAPEAARIGLAVLDALMAGHRIGILHRDVKPANILLASSGSDASFHRSPGQVLLADYGVALKPDSGEPRLTATSALVGTPGFLAPERARGAPPSATADLFALGATLYFAVSGNGPFDRGSEASTLTALLFEEPPPLDRAGPLTPVLTGLLAKDPDQRMPGEEAARLLSEAARSEQPAPTPVPAETVMDSPPTPPPPPPPPPTGETVIDHPSGPGDTPPPADAQPKPRPPHRRPSRGILVTLIAVAALLIGGGLWAGASLVGTENGSEGSDTPSPTGPVRMYGENVDLTKELQQGDCVSTVWGQGKLKGEPNSVGVVDCLEESSSVDGQVMRTETATSLDDARENGADRCESSLDKTVRSMADAQSYALVPNEQGWDSGVRSTACLVFNKSVPLYGQVGSFRDVGKQILVTNSAVGDCFNEQESGGTYTSYLASCTLAHDDEVVGFVEAPAGMDFSAIESESTKLCANKYQSVSKPEGTELYTWTPHEDDWKKGFRYVMCTVARLDGQKLTGDATSPVSSTG</sequence>
<dbReference type="Gene3D" id="3.30.200.20">
    <property type="entry name" value="Phosphorylase Kinase, domain 1"/>
    <property type="match status" value="1"/>
</dbReference>
<feature type="compositionally biased region" description="Pro residues" evidence="8">
    <location>
        <begin position="307"/>
        <end position="319"/>
    </location>
</feature>
<dbReference type="InterPro" id="IPR000719">
    <property type="entry name" value="Prot_kinase_dom"/>
</dbReference>
<dbReference type="PROSITE" id="PS00107">
    <property type="entry name" value="PROTEIN_KINASE_ATP"/>
    <property type="match status" value="1"/>
</dbReference>
<dbReference type="InterPro" id="IPR017441">
    <property type="entry name" value="Protein_kinase_ATP_BS"/>
</dbReference>
<keyword evidence="3" id="KW-0808">Transferase</keyword>
<dbReference type="STRING" id="661399.AQJ67_41990"/>
<keyword evidence="11" id="KW-1185">Reference proteome</keyword>
<gene>
    <name evidence="10" type="ORF">AQJ67_41990</name>
</gene>
<dbReference type="AlphaFoldDB" id="A0A124I613"/>
<evidence type="ECO:0000256" key="3">
    <source>
        <dbReference type="ARBA" id="ARBA00022679"/>
    </source>
</evidence>
<dbReference type="GO" id="GO:0005524">
    <property type="term" value="F:ATP binding"/>
    <property type="evidence" value="ECO:0007669"/>
    <property type="project" value="UniProtKB-UniRule"/>
</dbReference>
<dbReference type="SMART" id="SM00220">
    <property type="entry name" value="S_TKc"/>
    <property type="match status" value="1"/>
</dbReference>
<dbReference type="PANTHER" id="PTHR43289:SF6">
    <property type="entry name" value="SERINE_THREONINE-PROTEIN KINASE NEKL-3"/>
    <property type="match status" value="1"/>
</dbReference>
<proteinExistence type="predicted"/>
<dbReference type="InterPro" id="IPR011009">
    <property type="entry name" value="Kinase-like_dom_sf"/>
</dbReference>
<dbReference type="Gene3D" id="1.10.510.10">
    <property type="entry name" value="Transferase(Phosphotransferase) domain 1"/>
    <property type="match status" value="1"/>
</dbReference>
<protein>
    <recommendedName>
        <fullName evidence="1">non-specific serine/threonine protein kinase</fullName>
        <ecNumber evidence="1">2.7.11.1</ecNumber>
    </recommendedName>
</protein>
<keyword evidence="6 7" id="KW-0067">ATP-binding</keyword>
<evidence type="ECO:0000256" key="1">
    <source>
        <dbReference type="ARBA" id="ARBA00012513"/>
    </source>
</evidence>
<dbReference type="Proteomes" id="UP000053429">
    <property type="component" value="Unassembled WGS sequence"/>
</dbReference>
<evidence type="ECO:0000256" key="8">
    <source>
        <dbReference type="SAM" id="MobiDB-lite"/>
    </source>
</evidence>
<keyword evidence="4 7" id="KW-0547">Nucleotide-binding</keyword>
<dbReference type="PANTHER" id="PTHR43289">
    <property type="entry name" value="MITOGEN-ACTIVATED PROTEIN KINASE KINASE KINASE 20-RELATED"/>
    <property type="match status" value="1"/>
</dbReference>
<evidence type="ECO:0000256" key="7">
    <source>
        <dbReference type="PROSITE-ProRule" id="PRU10141"/>
    </source>
</evidence>
<evidence type="ECO:0000313" key="10">
    <source>
        <dbReference type="EMBL" id="KUN91666.1"/>
    </source>
</evidence>
<evidence type="ECO:0000259" key="9">
    <source>
        <dbReference type="PROSITE" id="PS50011"/>
    </source>
</evidence>
<dbReference type="CDD" id="cd14014">
    <property type="entry name" value="STKc_PknB_like"/>
    <property type="match status" value="1"/>
</dbReference>
<evidence type="ECO:0000256" key="4">
    <source>
        <dbReference type="ARBA" id="ARBA00022741"/>
    </source>
</evidence>